<proteinExistence type="inferred from homology"/>
<dbReference type="Pfam" id="PF00589">
    <property type="entry name" value="Phage_integrase"/>
    <property type="match status" value="1"/>
</dbReference>
<keyword evidence="3" id="KW-0238">DNA-binding</keyword>
<dbReference type="SUPFAM" id="SSF56349">
    <property type="entry name" value="DNA breaking-rejoining enzymes"/>
    <property type="match status" value="1"/>
</dbReference>
<dbReference type="InterPro" id="IPR013762">
    <property type="entry name" value="Integrase-like_cat_sf"/>
</dbReference>
<dbReference type="InterPro" id="IPR010998">
    <property type="entry name" value="Integrase_recombinase_N"/>
</dbReference>
<evidence type="ECO:0000256" key="1">
    <source>
        <dbReference type="ARBA" id="ARBA00008857"/>
    </source>
</evidence>
<dbReference type="RefSeq" id="WP_234868388.1">
    <property type="nucleotide sequence ID" value="NZ_JAKEVY010000007.1"/>
</dbReference>
<dbReference type="Proteomes" id="UP001200145">
    <property type="component" value="Unassembled WGS sequence"/>
</dbReference>
<name>A0ABS9BMI5_9BACT</name>
<reference evidence="6 7" key="1">
    <citation type="submission" date="2022-01" db="EMBL/GenBank/DDBJ databases">
        <title>Flavihumibacter sp. nov., isolated from sediment of a river.</title>
        <authorList>
            <person name="Liu H."/>
        </authorList>
    </citation>
    <scope>NUCLEOTIDE SEQUENCE [LARGE SCALE GENOMIC DNA]</scope>
    <source>
        <strain evidence="6 7">RY-1</strain>
    </source>
</reference>
<dbReference type="PANTHER" id="PTHR30349">
    <property type="entry name" value="PHAGE INTEGRASE-RELATED"/>
    <property type="match status" value="1"/>
</dbReference>
<dbReference type="InterPro" id="IPR002104">
    <property type="entry name" value="Integrase_catalytic"/>
</dbReference>
<dbReference type="EMBL" id="JAKEVY010000007">
    <property type="protein sequence ID" value="MCF1716855.1"/>
    <property type="molecule type" value="Genomic_DNA"/>
</dbReference>
<dbReference type="Pfam" id="PF13495">
    <property type="entry name" value="Phage_int_SAM_4"/>
    <property type="match status" value="1"/>
</dbReference>
<dbReference type="PROSITE" id="PS51898">
    <property type="entry name" value="TYR_RECOMBINASE"/>
    <property type="match status" value="1"/>
</dbReference>
<evidence type="ECO:0000256" key="3">
    <source>
        <dbReference type="ARBA" id="ARBA00023125"/>
    </source>
</evidence>
<gene>
    <name evidence="6" type="ORF">L0U88_19590</name>
</gene>
<keyword evidence="2" id="KW-0229">DNA integration</keyword>
<accession>A0ABS9BMI5</accession>
<dbReference type="Gene3D" id="1.10.443.10">
    <property type="entry name" value="Intergrase catalytic core"/>
    <property type="match status" value="1"/>
</dbReference>
<sequence length="426" mass="49940">MKNASGVGHEEKWELVWVRQIFLSGMHHRGADRIALYFPDDRVLLTILRPLGIQWSRTHRCWYGPMSAVWYRRLEELVGDRLELDRQALDLFLQKKVVPDELQEAIRMASNEKPEGVAEPITAVQEKRSYVPKSRLSLENQQALEATKRELILKAYSPSTIRTYLNELGVYFHTLGKHRADEMTADRIKDYLAYCFTELKLSEHTIHSRINALKFYYEQVLKRERMFFEISRPKKPSQLPKLLNEEELARLFNALENRKHKAMLFTIYSAGLRVSELVRLKLGDIDANRMQLFVERAKGKKDRYVNLSPVLLDILRKYIQMLGKRPKEYLFESEQTGTAYSTRTVQDIFHQAKQRAGIMKEVGVHSLRHSFATHLLDKGVDIRYIKDLLGHFNIKTTERYLHVSKKQLVNIISPFDDLIRRGGVEW</sequence>
<keyword evidence="4" id="KW-0233">DNA recombination</keyword>
<keyword evidence="7" id="KW-1185">Reference proteome</keyword>
<evidence type="ECO:0000313" key="7">
    <source>
        <dbReference type="Proteomes" id="UP001200145"/>
    </source>
</evidence>
<comment type="similarity">
    <text evidence="1">Belongs to the 'phage' integrase family.</text>
</comment>
<dbReference type="InterPro" id="IPR004107">
    <property type="entry name" value="Integrase_SAM-like_N"/>
</dbReference>
<protein>
    <submittedName>
        <fullName evidence="6">Site-specific integrase</fullName>
    </submittedName>
</protein>
<evidence type="ECO:0000256" key="2">
    <source>
        <dbReference type="ARBA" id="ARBA00022908"/>
    </source>
</evidence>
<comment type="caution">
    <text evidence="6">The sequence shown here is derived from an EMBL/GenBank/DDBJ whole genome shotgun (WGS) entry which is preliminary data.</text>
</comment>
<evidence type="ECO:0000313" key="6">
    <source>
        <dbReference type="EMBL" id="MCF1716855.1"/>
    </source>
</evidence>
<dbReference type="InterPro" id="IPR050090">
    <property type="entry name" value="Tyrosine_recombinase_XerCD"/>
</dbReference>
<dbReference type="Gene3D" id="1.10.150.130">
    <property type="match status" value="1"/>
</dbReference>
<dbReference type="PANTHER" id="PTHR30349:SF64">
    <property type="entry name" value="PROPHAGE INTEGRASE INTD-RELATED"/>
    <property type="match status" value="1"/>
</dbReference>
<evidence type="ECO:0000256" key="4">
    <source>
        <dbReference type="ARBA" id="ARBA00023172"/>
    </source>
</evidence>
<feature type="domain" description="Tyr recombinase" evidence="5">
    <location>
        <begin position="238"/>
        <end position="413"/>
    </location>
</feature>
<evidence type="ECO:0000259" key="5">
    <source>
        <dbReference type="PROSITE" id="PS51898"/>
    </source>
</evidence>
<dbReference type="InterPro" id="IPR011010">
    <property type="entry name" value="DNA_brk_join_enz"/>
</dbReference>
<organism evidence="6 7">
    <name type="scientific">Flavihumibacter fluminis</name>
    <dbReference type="NCBI Taxonomy" id="2909236"/>
    <lineage>
        <taxon>Bacteria</taxon>
        <taxon>Pseudomonadati</taxon>
        <taxon>Bacteroidota</taxon>
        <taxon>Chitinophagia</taxon>
        <taxon>Chitinophagales</taxon>
        <taxon>Chitinophagaceae</taxon>
        <taxon>Flavihumibacter</taxon>
    </lineage>
</organism>